<evidence type="ECO:0000313" key="2">
    <source>
        <dbReference type="Proteomes" id="UP000011865"/>
    </source>
</evidence>
<gene>
    <name evidence="1" type="primary">orf142</name>
</gene>
<organism evidence="1 2">
    <name type="scientific">Bacillus phage vB_BceM_Bc431v3</name>
    <dbReference type="NCBI Taxonomy" id="1195072"/>
    <lineage>
        <taxon>Viruses</taxon>
        <taxon>Duplodnaviria</taxon>
        <taxon>Heunggongvirae</taxon>
        <taxon>Uroviricota</taxon>
        <taxon>Caudoviricetes</taxon>
        <taxon>Herelleviridae</taxon>
        <taxon>Bastillevirinae</taxon>
        <taxon>Caeruleovirus</taxon>
        <taxon>Caeruleovirus Bc431</taxon>
    </lineage>
</organism>
<protein>
    <submittedName>
        <fullName evidence="1">Uncharacterized protein</fullName>
    </submittedName>
</protein>
<dbReference type="Proteomes" id="UP000011865">
    <property type="component" value="Segment"/>
</dbReference>
<dbReference type="EMBL" id="JX094431">
    <property type="protein sequence ID" value="AFQ96451.1"/>
    <property type="molecule type" value="Genomic_DNA"/>
</dbReference>
<dbReference type="GeneID" id="15041900"/>
<name>M4HNP4_9CAUD</name>
<evidence type="ECO:0000313" key="1">
    <source>
        <dbReference type="EMBL" id="AFQ96451.1"/>
    </source>
</evidence>
<proteinExistence type="predicted"/>
<dbReference type="KEGG" id="vg:15041900"/>
<sequence>MAKEKMFTFIYKKKGDVVGAKSWFYESETEATLKAQDYMSMYEGDVVEIHHYDENAGIFTLYVSVTNKRNDIKWKEVYNAQNMFGKAFHYCQEVAENVGYKYLLFNGVVYSVNGTLNQGLCEEKDLIV</sequence>
<dbReference type="OrthoDB" id="16528at10239"/>
<dbReference type="RefSeq" id="YP_007677041.1">
    <property type="nucleotide sequence ID" value="NC_020873.1"/>
</dbReference>
<accession>M4HNP4</accession>
<keyword evidence="2" id="KW-1185">Reference proteome</keyword>
<reference evidence="1 2" key="1">
    <citation type="journal article" date="2013" name="Virol. J.">
        <title>Genome sequence and analysis of a broad-host range lytic bacteriophage that infects the Bacillus cereus group.</title>
        <authorList>
            <person name="El-Arabi T.F."/>
            <person name="Griffiths M.W."/>
            <person name="She Y.M."/>
            <person name="Villegas A."/>
            <person name="Lingohr E.J."/>
            <person name="Kropinski A.M."/>
        </authorList>
    </citation>
    <scope>NUCLEOTIDE SEQUENCE [LARGE SCALE GENOMIC DNA]</scope>
</reference>